<comment type="caution">
    <text evidence="1">The sequence shown here is derived from an EMBL/GenBank/DDBJ whole genome shotgun (WGS) entry which is preliminary data.</text>
</comment>
<protein>
    <submittedName>
        <fullName evidence="1">Uncharacterized protein</fullName>
    </submittedName>
</protein>
<evidence type="ECO:0000313" key="1">
    <source>
        <dbReference type="EMBL" id="GFQ96735.1"/>
    </source>
</evidence>
<dbReference type="EMBL" id="BMAO01004753">
    <property type="protein sequence ID" value="GFQ96735.1"/>
    <property type="molecule type" value="Genomic_DNA"/>
</dbReference>
<accession>A0A8X6J8S3</accession>
<sequence length="75" mass="8647">MINISGVFHPRSEVIPPRYFQYISRGQNDLSYGEVGFKRERSRRFTSVPEEWMSNSDKTILAVKSNKKAKLIGVV</sequence>
<proteinExistence type="predicted"/>
<gene>
    <name evidence="1" type="ORF">TNCT_475821</name>
</gene>
<name>A0A8X6J8S3_TRICU</name>
<dbReference type="Proteomes" id="UP000887116">
    <property type="component" value="Unassembled WGS sequence"/>
</dbReference>
<reference evidence="1" key="1">
    <citation type="submission" date="2020-07" db="EMBL/GenBank/DDBJ databases">
        <title>Multicomponent nature underlies the extraordinary mechanical properties of spider dragline silk.</title>
        <authorList>
            <person name="Kono N."/>
            <person name="Nakamura H."/>
            <person name="Mori M."/>
            <person name="Yoshida Y."/>
            <person name="Ohtoshi R."/>
            <person name="Malay A.D."/>
            <person name="Moran D.A.P."/>
            <person name="Tomita M."/>
            <person name="Numata K."/>
            <person name="Arakawa K."/>
        </authorList>
    </citation>
    <scope>NUCLEOTIDE SEQUENCE</scope>
</reference>
<dbReference type="OrthoDB" id="10518957at2759"/>
<dbReference type="AlphaFoldDB" id="A0A8X6J8S3"/>
<evidence type="ECO:0000313" key="2">
    <source>
        <dbReference type="Proteomes" id="UP000887116"/>
    </source>
</evidence>
<keyword evidence="2" id="KW-1185">Reference proteome</keyword>
<organism evidence="1 2">
    <name type="scientific">Trichonephila clavata</name>
    <name type="common">Joro spider</name>
    <name type="synonym">Nephila clavata</name>
    <dbReference type="NCBI Taxonomy" id="2740835"/>
    <lineage>
        <taxon>Eukaryota</taxon>
        <taxon>Metazoa</taxon>
        <taxon>Ecdysozoa</taxon>
        <taxon>Arthropoda</taxon>
        <taxon>Chelicerata</taxon>
        <taxon>Arachnida</taxon>
        <taxon>Araneae</taxon>
        <taxon>Araneomorphae</taxon>
        <taxon>Entelegynae</taxon>
        <taxon>Araneoidea</taxon>
        <taxon>Nephilidae</taxon>
        <taxon>Trichonephila</taxon>
    </lineage>
</organism>